<dbReference type="Proteomes" id="UP000067626">
    <property type="component" value="Chromosome"/>
</dbReference>
<gene>
    <name evidence="2" type="ORF">CMC5_004440</name>
</gene>
<dbReference type="AlphaFoldDB" id="A0A0K1E629"/>
<dbReference type="STRING" id="52.CMC5_004440"/>
<feature type="transmembrane region" description="Helical" evidence="1">
    <location>
        <begin position="73"/>
        <end position="91"/>
    </location>
</feature>
<keyword evidence="1" id="KW-0812">Transmembrane</keyword>
<feature type="transmembrane region" description="Helical" evidence="1">
    <location>
        <begin position="98"/>
        <end position="117"/>
    </location>
</feature>
<evidence type="ECO:0000313" key="3">
    <source>
        <dbReference type="Proteomes" id="UP000067626"/>
    </source>
</evidence>
<sequence>MMALVLAVTFGLQDLTTGCVATTFLREGTVPDVHAVAEQAREEDPYQLLLRVHEAAHVRAMADHAKVTFPLSVGRMLLGGLLCVVGFMALPGRRGSRALVMQALAVNIAFTALDYVLSRDMRATWIELFAQAGALLPPELPDRERLVSPEFWWGAHRTRLIMVELGMVLMAAALSTTRARQWFAMVAAASRDEAEGP</sequence>
<protein>
    <submittedName>
        <fullName evidence="2">Uncharacterized protein</fullName>
    </submittedName>
</protein>
<organism evidence="2 3">
    <name type="scientific">Chondromyces crocatus</name>
    <dbReference type="NCBI Taxonomy" id="52"/>
    <lineage>
        <taxon>Bacteria</taxon>
        <taxon>Pseudomonadati</taxon>
        <taxon>Myxococcota</taxon>
        <taxon>Polyangia</taxon>
        <taxon>Polyangiales</taxon>
        <taxon>Polyangiaceae</taxon>
        <taxon>Chondromyces</taxon>
    </lineage>
</organism>
<keyword evidence="1" id="KW-1133">Transmembrane helix</keyword>
<dbReference type="EMBL" id="CP012159">
    <property type="protein sequence ID" value="AKT36330.1"/>
    <property type="molecule type" value="Genomic_DNA"/>
</dbReference>
<dbReference type="KEGG" id="ccro:CMC5_004440"/>
<proteinExistence type="predicted"/>
<evidence type="ECO:0000256" key="1">
    <source>
        <dbReference type="SAM" id="Phobius"/>
    </source>
</evidence>
<accession>A0A0K1E629</accession>
<name>A0A0K1E629_CHOCO</name>
<keyword evidence="1" id="KW-0472">Membrane</keyword>
<keyword evidence="3" id="KW-1185">Reference proteome</keyword>
<evidence type="ECO:0000313" key="2">
    <source>
        <dbReference type="EMBL" id="AKT36330.1"/>
    </source>
</evidence>
<reference evidence="2 3" key="1">
    <citation type="submission" date="2015-07" db="EMBL/GenBank/DDBJ databases">
        <title>Genome analysis of myxobacterium Chondromyces crocatus Cm c5 reveals a high potential for natural compound synthesis and the genetic basis for the loss of fruiting body formation.</title>
        <authorList>
            <person name="Zaburannyi N."/>
            <person name="Bunk B."/>
            <person name="Maier J."/>
            <person name="Overmann J."/>
            <person name="Mueller R."/>
        </authorList>
    </citation>
    <scope>NUCLEOTIDE SEQUENCE [LARGE SCALE GENOMIC DNA]</scope>
    <source>
        <strain evidence="2 3">Cm c5</strain>
    </source>
</reference>